<evidence type="ECO:0000313" key="2">
    <source>
        <dbReference type="Proteomes" id="UP001272137"/>
    </source>
</evidence>
<gene>
    <name evidence="1" type="ORF">C7S16_5011</name>
</gene>
<reference evidence="1" key="1">
    <citation type="submission" date="2018-08" db="EMBL/GenBank/DDBJ databases">
        <title>Identification of Burkholderia cepacia strains that express a Burkholderia pseudomallei-like capsular polysaccharide.</title>
        <authorList>
            <person name="Burtnick M.N."/>
            <person name="Vongsouvath M."/>
            <person name="Newton P."/>
            <person name="Wuthiekanun V."/>
            <person name="Limmathurotsakul D."/>
            <person name="Brett P.J."/>
            <person name="Chantratita N."/>
            <person name="Dance D.A."/>
        </authorList>
    </citation>
    <scope>NUCLEOTIDE SEQUENCE</scope>
    <source>
        <strain evidence="1">SBXCC001</strain>
    </source>
</reference>
<protein>
    <submittedName>
        <fullName evidence="1">Uncharacterized protein</fullName>
    </submittedName>
</protein>
<dbReference type="EMBL" id="QXCT01000001">
    <property type="protein sequence ID" value="MDW9251988.1"/>
    <property type="molecule type" value="Genomic_DNA"/>
</dbReference>
<comment type="caution">
    <text evidence="1">The sequence shown here is derived from an EMBL/GenBank/DDBJ whole genome shotgun (WGS) entry which is preliminary data.</text>
</comment>
<organism evidence="1 2">
    <name type="scientific">Burkholderia thailandensis</name>
    <dbReference type="NCBI Taxonomy" id="57975"/>
    <lineage>
        <taxon>Bacteria</taxon>
        <taxon>Pseudomonadati</taxon>
        <taxon>Pseudomonadota</taxon>
        <taxon>Betaproteobacteria</taxon>
        <taxon>Burkholderiales</taxon>
        <taxon>Burkholderiaceae</taxon>
        <taxon>Burkholderia</taxon>
        <taxon>pseudomallei group</taxon>
    </lineage>
</organism>
<dbReference type="Proteomes" id="UP001272137">
    <property type="component" value="Unassembled WGS sequence"/>
</dbReference>
<sequence>MILPNSRQNPQNRLISRNIPPEFKSHLTFQFAKQTKQYFYATIFNFMN</sequence>
<proteinExistence type="predicted"/>
<evidence type="ECO:0000313" key="1">
    <source>
        <dbReference type="EMBL" id="MDW9251988.1"/>
    </source>
</evidence>
<accession>A0AAW9CSD5</accession>
<name>A0AAW9CSD5_BURTH</name>
<dbReference type="AlphaFoldDB" id="A0AAW9CSD5"/>